<gene>
    <name evidence="7" type="ORF">ORQ98_22100</name>
</gene>
<feature type="transmembrane region" description="Helical" evidence="5">
    <location>
        <begin position="7"/>
        <end position="28"/>
    </location>
</feature>
<keyword evidence="8" id="KW-1185">Reference proteome</keyword>
<evidence type="ECO:0000313" key="7">
    <source>
        <dbReference type="EMBL" id="MDE1464662.1"/>
    </source>
</evidence>
<evidence type="ECO:0000256" key="1">
    <source>
        <dbReference type="ARBA" id="ARBA00004370"/>
    </source>
</evidence>
<proteinExistence type="inferred from homology"/>
<comment type="similarity">
    <text evidence="3">Belongs to the methyl-accepting chemotaxis (MCP) protein family.</text>
</comment>
<comment type="caution">
    <text evidence="7">The sequence shown here is derived from an EMBL/GenBank/DDBJ whole genome shotgun (WGS) entry which is preliminary data.</text>
</comment>
<evidence type="ECO:0000259" key="6">
    <source>
        <dbReference type="PROSITE" id="PS50111"/>
    </source>
</evidence>
<keyword evidence="5" id="KW-0812">Transmembrane</keyword>
<evidence type="ECO:0000256" key="4">
    <source>
        <dbReference type="PROSITE-ProRule" id="PRU00284"/>
    </source>
</evidence>
<keyword evidence="5" id="KW-0472">Membrane</keyword>
<dbReference type="RefSeq" id="WP_274690987.1">
    <property type="nucleotide sequence ID" value="NZ_JAPMOU010000040.1"/>
</dbReference>
<feature type="domain" description="Methyl-accepting transducer" evidence="6">
    <location>
        <begin position="321"/>
        <end position="550"/>
    </location>
</feature>
<comment type="subcellular location">
    <subcellularLocation>
        <location evidence="1">Membrane</location>
    </subcellularLocation>
</comment>
<keyword evidence="2 4" id="KW-0807">Transducer</keyword>
<evidence type="ECO:0000313" key="8">
    <source>
        <dbReference type="Proteomes" id="UP001528823"/>
    </source>
</evidence>
<dbReference type="CDD" id="cd06225">
    <property type="entry name" value="HAMP"/>
    <property type="match status" value="1"/>
</dbReference>
<accession>A0ABT5UE64</accession>
<dbReference type="Gene3D" id="6.10.340.10">
    <property type="match status" value="1"/>
</dbReference>
<dbReference type="EMBL" id="JAPMOU010000040">
    <property type="protein sequence ID" value="MDE1464662.1"/>
    <property type="molecule type" value="Genomic_DNA"/>
</dbReference>
<sequence length="635" mass="70581">MNILTKVTLYSILNILIILSVAVISYTLSSRSTEKTVAIIEEEVDPILSAQNLDTHFTQIMLYAITHMTLTEEQSMLEVEQIIEEERRLFENYVDDYRSNIKSSLLQKKIDHYVEIIHEMDTTIDQAIHYNKNFDQEAGLNLLLGKGKLQLESAGDLVLQMKNIHRLKIDENKQTVLNNNKVLAKSLALIGCITLIIYISLFIYIKIVFIKPIKQLSNMVKIAKQGDLTSVVSVSTKDEVGMMTQSLQELFHDRISPVIRNTQSLTNSQAQQASEFAQTFTDIATSSESLKMQSGKISDSSNVMATNVMSVADATVSTSKNISEVNLSIEKSVSLLNNLDKLTKNSVKDIDELSEISKSIYDSIHQVTRQMNQFSNDISTINALSEHSSQAATRSQASVQSTLKVLGELENVTDEIFGFIDQIAEISTQTNVLSLNAAIEACQTADDMGGFRVVAGEVKKLATQTQQANVKLATLVKTAQTRLTVVMKNCDNAFDRSTEVNENNQKIAEMMAQQAETITVVSRNIESISTSCTNADTITNRVINNFKEISQSVENNFLATKTMSKNARECESHVMAIVELIKQASEEATCVSKNLKSINKEIVEIDSNVVESQQSAQVMFDAAKELNVLMAFFKV</sequence>
<dbReference type="PANTHER" id="PTHR32089:SF112">
    <property type="entry name" value="LYSOZYME-LIKE PROTEIN-RELATED"/>
    <property type="match status" value="1"/>
</dbReference>
<feature type="transmembrane region" description="Helical" evidence="5">
    <location>
        <begin position="187"/>
        <end position="209"/>
    </location>
</feature>
<dbReference type="InterPro" id="IPR004089">
    <property type="entry name" value="MCPsignal_dom"/>
</dbReference>
<evidence type="ECO:0000256" key="5">
    <source>
        <dbReference type="SAM" id="Phobius"/>
    </source>
</evidence>
<reference evidence="7 8" key="1">
    <citation type="submission" date="2022-11" db="EMBL/GenBank/DDBJ databases">
        <title>Spartinivicinus poritis sp. nov., isolated from scleractinian coral Porites lutea.</title>
        <authorList>
            <person name="Zhang G."/>
            <person name="Cai L."/>
            <person name="Wei Q."/>
        </authorList>
    </citation>
    <scope>NUCLEOTIDE SEQUENCE [LARGE SCALE GENOMIC DNA]</scope>
    <source>
        <strain evidence="7 8">A2-2</strain>
    </source>
</reference>
<dbReference type="InterPro" id="IPR003660">
    <property type="entry name" value="HAMP_dom"/>
</dbReference>
<evidence type="ECO:0000256" key="3">
    <source>
        <dbReference type="ARBA" id="ARBA00029447"/>
    </source>
</evidence>
<dbReference type="Pfam" id="PF00015">
    <property type="entry name" value="MCPsignal"/>
    <property type="match status" value="1"/>
</dbReference>
<keyword evidence="5" id="KW-1133">Transmembrane helix</keyword>
<dbReference type="SUPFAM" id="SSF58104">
    <property type="entry name" value="Methyl-accepting chemotaxis protein (MCP) signaling domain"/>
    <property type="match status" value="2"/>
</dbReference>
<dbReference type="SMART" id="SM00283">
    <property type="entry name" value="MA"/>
    <property type="match status" value="1"/>
</dbReference>
<evidence type="ECO:0000256" key="2">
    <source>
        <dbReference type="ARBA" id="ARBA00023224"/>
    </source>
</evidence>
<dbReference type="Proteomes" id="UP001528823">
    <property type="component" value="Unassembled WGS sequence"/>
</dbReference>
<dbReference type="PROSITE" id="PS50111">
    <property type="entry name" value="CHEMOTAXIS_TRANSDUC_2"/>
    <property type="match status" value="1"/>
</dbReference>
<name>A0ABT5UE64_9GAMM</name>
<protein>
    <submittedName>
        <fullName evidence="7">Methyl-accepting chemotaxis protein</fullName>
    </submittedName>
</protein>
<dbReference type="PANTHER" id="PTHR32089">
    <property type="entry name" value="METHYL-ACCEPTING CHEMOTAXIS PROTEIN MCPB"/>
    <property type="match status" value="1"/>
</dbReference>
<organism evidence="7 8">
    <name type="scientific">Spartinivicinus poritis</name>
    <dbReference type="NCBI Taxonomy" id="2994640"/>
    <lineage>
        <taxon>Bacteria</taxon>
        <taxon>Pseudomonadati</taxon>
        <taxon>Pseudomonadota</taxon>
        <taxon>Gammaproteobacteria</taxon>
        <taxon>Oceanospirillales</taxon>
        <taxon>Zooshikellaceae</taxon>
        <taxon>Spartinivicinus</taxon>
    </lineage>
</organism>
<dbReference type="Gene3D" id="1.10.287.950">
    <property type="entry name" value="Methyl-accepting chemotaxis protein"/>
    <property type="match status" value="1"/>
</dbReference>
<dbReference type="Pfam" id="PF00672">
    <property type="entry name" value="HAMP"/>
    <property type="match status" value="1"/>
</dbReference>